<accession>Q6Z570</accession>
<dbReference type="EMBL" id="AP005158">
    <property type="protein sequence ID" value="BAC99690.1"/>
    <property type="molecule type" value="Genomic_DNA"/>
</dbReference>
<gene>
    <name evidence="3" type="ORF">OsJ_27287</name>
    <name evidence="2" type="ORF">OSJNBa0007M04.10</name>
</gene>
<reference evidence="4" key="4">
    <citation type="journal article" date="2008" name="Nucleic Acids Res.">
        <title>The rice annotation project database (RAP-DB): 2008 update.</title>
        <authorList>
            <consortium name="The rice annotation project (RAP)"/>
        </authorList>
    </citation>
    <scope>GENOME REANNOTATION</scope>
    <source>
        <strain evidence="4">cv. Nipponbare</strain>
    </source>
</reference>
<sequence>MAAVEVGNGVGRQGHRARRCNRGQGRDGRADVVLQSNHYAGHHAVINSAPSQPGVDAPPLPSPSRSRSMTRCEPLSVLMPLPVPREKSKAKAKTKTKAKAKIAPRKNTNDSAATAPLAQVKQKGNSIPVSPDSPAMSTRSKRKSLNFN</sequence>
<organism evidence="3">
    <name type="scientific">Oryza sativa subsp. japonica</name>
    <name type="common">Rice</name>
    <dbReference type="NCBI Taxonomy" id="39947"/>
    <lineage>
        <taxon>Eukaryota</taxon>
        <taxon>Viridiplantae</taxon>
        <taxon>Streptophyta</taxon>
        <taxon>Embryophyta</taxon>
        <taxon>Tracheophyta</taxon>
        <taxon>Spermatophyta</taxon>
        <taxon>Magnoliopsida</taxon>
        <taxon>Liliopsida</taxon>
        <taxon>Poales</taxon>
        <taxon>Poaceae</taxon>
        <taxon>BOP clade</taxon>
        <taxon>Oryzoideae</taxon>
        <taxon>Oryzeae</taxon>
        <taxon>Oryzinae</taxon>
        <taxon>Oryza</taxon>
        <taxon>Oryza sativa</taxon>
    </lineage>
</organism>
<protein>
    <submittedName>
        <fullName evidence="3">Uncharacterized protein</fullName>
    </submittedName>
</protein>
<evidence type="ECO:0000313" key="2">
    <source>
        <dbReference type="EMBL" id="BAC99690.1"/>
    </source>
</evidence>
<feature type="compositionally biased region" description="Basic residues" evidence="1">
    <location>
        <begin position="139"/>
        <end position="148"/>
    </location>
</feature>
<accession>A3BT27</accession>
<evidence type="ECO:0000313" key="4">
    <source>
        <dbReference type="Proteomes" id="UP000000763"/>
    </source>
</evidence>
<feature type="region of interest" description="Disordered" evidence="1">
    <location>
        <begin position="1"/>
        <end position="30"/>
    </location>
</feature>
<evidence type="ECO:0000256" key="1">
    <source>
        <dbReference type="SAM" id="MobiDB-lite"/>
    </source>
</evidence>
<reference evidence="3" key="5">
    <citation type="submission" date="2008-12" db="EMBL/GenBank/DDBJ databases">
        <title>Improved gene annotation of the rice (Oryza sativa) genomes.</title>
        <authorList>
            <person name="Wang J."/>
            <person name="Li R."/>
            <person name="Fan W."/>
            <person name="Huang Q."/>
            <person name="Zhang J."/>
            <person name="Zhou Y."/>
            <person name="Hu Y."/>
            <person name="Zi S."/>
            <person name="Li J."/>
            <person name="Ni P."/>
            <person name="Zheng H."/>
            <person name="Zhang Y."/>
            <person name="Zhao M."/>
            <person name="Hao Q."/>
            <person name="McDermott J."/>
            <person name="Samudrala R."/>
            <person name="Kristiansen K."/>
            <person name="Wong G.K.-S."/>
        </authorList>
    </citation>
    <scope>NUCLEOTIDE SEQUENCE</scope>
</reference>
<evidence type="ECO:0000313" key="3">
    <source>
        <dbReference type="EMBL" id="EAZ42716.1"/>
    </source>
</evidence>
<dbReference type="Proteomes" id="UP000000763">
    <property type="component" value="Chromosome 8"/>
</dbReference>
<feature type="compositionally biased region" description="Basic residues" evidence="1">
    <location>
        <begin position="90"/>
        <end position="104"/>
    </location>
</feature>
<name>Q6Z570_ORYSJ</name>
<reference evidence="3" key="3">
    <citation type="journal article" date="2005" name="PLoS Biol.">
        <title>The genomes of Oryza sativa: a history of duplications.</title>
        <authorList>
            <person name="Yu J."/>
            <person name="Wang J."/>
            <person name="Lin W."/>
            <person name="Li S."/>
            <person name="Li H."/>
            <person name="Zhou J."/>
            <person name="Ni P."/>
            <person name="Dong W."/>
            <person name="Hu S."/>
            <person name="Zeng C."/>
            <person name="Zhang J."/>
            <person name="Zhang Y."/>
            <person name="Li R."/>
            <person name="Xu Z."/>
            <person name="Li S."/>
            <person name="Li X."/>
            <person name="Zheng H."/>
            <person name="Cong L."/>
            <person name="Lin L."/>
            <person name="Yin J."/>
            <person name="Geng J."/>
            <person name="Li G."/>
            <person name="Shi J."/>
            <person name="Liu J."/>
            <person name="Lv H."/>
            <person name="Li J."/>
            <person name="Wang J."/>
            <person name="Deng Y."/>
            <person name="Ran L."/>
            <person name="Shi X."/>
            <person name="Wang X."/>
            <person name="Wu Q."/>
            <person name="Li C."/>
            <person name="Ren X."/>
            <person name="Wang J."/>
            <person name="Wang X."/>
            <person name="Li D."/>
            <person name="Liu D."/>
            <person name="Zhang X."/>
            <person name="Ji Z."/>
            <person name="Zhao W."/>
            <person name="Sun Y."/>
            <person name="Zhang Z."/>
            <person name="Bao J."/>
            <person name="Han Y."/>
            <person name="Dong L."/>
            <person name="Ji J."/>
            <person name="Chen P."/>
            <person name="Wu S."/>
            <person name="Liu J."/>
            <person name="Xiao Y."/>
            <person name="Bu D."/>
            <person name="Tan J."/>
            <person name="Yang L."/>
            <person name="Ye C."/>
            <person name="Zhang J."/>
            <person name="Xu J."/>
            <person name="Zhou Y."/>
            <person name="Yu Y."/>
            <person name="Zhang B."/>
            <person name="Zhuang S."/>
            <person name="Wei H."/>
            <person name="Liu B."/>
            <person name="Lei M."/>
            <person name="Yu H."/>
            <person name="Li Y."/>
            <person name="Xu H."/>
            <person name="Wei S."/>
            <person name="He X."/>
            <person name="Fang L."/>
            <person name="Zhang Z."/>
            <person name="Zhang Y."/>
            <person name="Huang X."/>
            <person name="Su Z."/>
            <person name="Tong W."/>
            <person name="Li J."/>
            <person name="Tong Z."/>
            <person name="Li S."/>
            <person name="Ye J."/>
            <person name="Wang L."/>
            <person name="Fang L."/>
            <person name="Lei T."/>
            <person name="Chen C."/>
            <person name="Chen H."/>
            <person name="Xu Z."/>
            <person name="Li H."/>
            <person name="Huang H."/>
            <person name="Zhang F."/>
            <person name="Xu H."/>
            <person name="Li N."/>
            <person name="Zhao C."/>
            <person name="Li S."/>
            <person name="Dong L."/>
            <person name="Huang Y."/>
            <person name="Li L."/>
            <person name="Xi Y."/>
            <person name="Qi Q."/>
            <person name="Li W."/>
            <person name="Zhang B."/>
            <person name="Hu W."/>
            <person name="Zhang Y."/>
            <person name="Tian X."/>
            <person name="Jiao Y."/>
            <person name="Liang X."/>
            <person name="Jin J."/>
            <person name="Gao L."/>
            <person name="Zheng W."/>
            <person name="Hao B."/>
            <person name="Liu S."/>
            <person name="Wang W."/>
            <person name="Yuan L."/>
            <person name="Cao M."/>
            <person name="McDermott J."/>
            <person name="Samudrala R."/>
            <person name="Wang J."/>
            <person name="Wong G.K."/>
            <person name="Yang H."/>
        </authorList>
    </citation>
    <scope>NUCLEOTIDE SEQUENCE [LARGE SCALE GENOMIC DNA]</scope>
</reference>
<dbReference type="EMBL" id="CM000145">
    <property type="protein sequence ID" value="EAZ42716.1"/>
    <property type="molecule type" value="Genomic_DNA"/>
</dbReference>
<reference evidence="2" key="1">
    <citation type="submission" date="2002-05" db="EMBL/GenBank/DDBJ databases">
        <title>Oryza sativa nipponbare(GA3) genomic DNA, chromosome 8, BAC clone:OSJNBa0007M04.</title>
        <authorList>
            <person name="Sasaki T."/>
            <person name="Matsumoto T."/>
            <person name="Katayose Y."/>
        </authorList>
    </citation>
    <scope>NUCLEOTIDE SEQUENCE</scope>
</reference>
<proteinExistence type="predicted"/>
<reference evidence="4" key="2">
    <citation type="journal article" date="2005" name="Nature">
        <title>The map-based sequence of the rice genome.</title>
        <authorList>
            <consortium name="International rice genome sequencing project (IRGSP)"/>
            <person name="Matsumoto T."/>
            <person name="Wu J."/>
            <person name="Kanamori H."/>
            <person name="Katayose Y."/>
            <person name="Fujisawa M."/>
            <person name="Namiki N."/>
            <person name="Mizuno H."/>
            <person name="Yamamoto K."/>
            <person name="Antonio B.A."/>
            <person name="Baba T."/>
            <person name="Sakata K."/>
            <person name="Nagamura Y."/>
            <person name="Aoki H."/>
            <person name="Arikawa K."/>
            <person name="Arita K."/>
            <person name="Bito T."/>
            <person name="Chiden Y."/>
            <person name="Fujitsuka N."/>
            <person name="Fukunaka R."/>
            <person name="Hamada M."/>
            <person name="Harada C."/>
            <person name="Hayashi A."/>
            <person name="Hijishita S."/>
            <person name="Honda M."/>
            <person name="Hosokawa S."/>
            <person name="Ichikawa Y."/>
            <person name="Idonuma A."/>
            <person name="Iijima M."/>
            <person name="Ikeda M."/>
            <person name="Ikeno M."/>
            <person name="Ito K."/>
            <person name="Ito S."/>
            <person name="Ito T."/>
            <person name="Ito Y."/>
            <person name="Ito Y."/>
            <person name="Iwabuchi A."/>
            <person name="Kamiya K."/>
            <person name="Karasawa W."/>
            <person name="Kurita K."/>
            <person name="Katagiri S."/>
            <person name="Kikuta A."/>
            <person name="Kobayashi H."/>
            <person name="Kobayashi N."/>
            <person name="Machita K."/>
            <person name="Maehara T."/>
            <person name="Masukawa M."/>
            <person name="Mizubayashi T."/>
            <person name="Mukai Y."/>
            <person name="Nagasaki H."/>
            <person name="Nagata Y."/>
            <person name="Naito S."/>
            <person name="Nakashima M."/>
            <person name="Nakama Y."/>
            <person name="Nakamichi Y."/>
            <person name="Nakamura M."/>
            <person name="Meguro A."/>
            <person name="Negishi M."/>
            <person name="Ohta I."/>
            <person name="Ohta T."/>
            <person name="Okamoto M."/>
            <person name="Ono N."/>
            <person name="Saji S."/>
            <person name="Sakaguchi M."/>
            <person name="Sakai K."/>
            <person name="Shibata M."/>
            <person name="Shimokawa T."/>
            <person name="Song J."/>
            <person name="Takazaki Y."/>
            <person name="Terasawa K."/>
            <person name="Tsugane M."/>
            <person name="Tsuji K."/>
            <person name="Ueda S."/>
            <person name="Waki K."/>
            <person name="Yamagata H."/>
            <person name="Yamamoto M."/>
            <person name="Yamamoto S."/>
            <person name="Yamane H."/>
            <person name="Yoshiki S."/>
            <person name="Yoshihara R."/>
            <person name="Yukawa K."/>
            <person name="Zhong H."/>
            <person name="Yano M."/>
            <person name="Yuan Q."/>
            <person name="Ouyang S."/>
            <person name="Liu J."/>
            <person name="Jones K.M."/>
            <person name="Gansberger K."/>
            <person name="Moffat K."/>
            <person name="Hill J."/>
            <person name="Bera J."/>
            <person name="Fadrosh D."/>
            <person name="Jin S."/>
            <person name="Johri S."/>
            <person name="Kim M."/>
            <person name="Overton L."/>
            <person name="Reardon M."/>
            <person name="Tsitrin T."/>
            <person name="Vuong H."/>
            <person name="Weaver B."/>
            <person name="Ciecko A."/>
            <person name="Tallon L."/>
            <person name="Jackson J."/>
            <person name="Pai G."/>
            <person name="Aken S.V."/>
            <person name="Utterback T."/>
            <person name="Reidmuller S."/>
            <person name="Feldblyum T."/>
            <person name="Hsiao J."/>
            <person name="Zismann V."/>
            <person name="Iobst S."/>
            <person name="de Vazeille A.R."/>
            <person name="Buell C.R."/>
            <person name="Ying K."/>
            <person name="Li Y."/>
            <person name="Lu T."/>
            <person name="Huang Y."/>
            <person name="Zhao Q."/>
            <person name="Feng Q."/>
            <person name="Zhang L."/>
            <person name="Zhu J."/>
            <person name="Weng Q."/>
            <person name="Mu J."/>
            <person name="Lu Y."/>
            <person name="Fan D."/>
            <person name="Liu Y."/>
            <person name="Guan J."/>
            <person name="Zhang Y."/>
            <person name="Yu S."/>
            <person name="Liu X."/>
            <person name="Zhang Y."/>
            <person name="Hong G."/>
            <person name="Han B."/>
            <person name="Choisne N."/>
            <person name="Demange N."/>
            <person name="Orjeda G."/>
            <person name="Samain S."/>
            <person name="Cattolico L."/>
            <person name="Pelletier E."/>
            <person name="Couloux A."/>
            <person name="Segurens B."/>
            <person name="Wincker P."/>
            <person name="D'Hont A."/>
            <person name="Scarpelli C."/>
            <person name="Weissenbach J."/>
            <person name="Salanoubat M."/>
            <person name="Quetier F."/>
            <person name="Yu Y."/>
            <person name="Kim H.R."/>
            <person name="Rambo T."/>
            <person name="Currie J."/>
            <person name="Collura K."/>
            <person name="Luo M."/>
            <person name="Yang T."/>
            <person name="Ammiraju J.S.S."/>
            <person name="Engler F."/>
            <person name="Soderlund C."/>
            <person name="Wing R.A."/>
            <person name="Palmer L.E."/>
            <person name="de la Bastide M."/>
            <person name="Spiegel L."/>
            <person name="Nascimento L."/>
            <person name="Zutavern T."/>
            <person name="O'Shaughnessy A."/>
            <person name="Dike S."/>
            <person name="Dedhia N."/>
            <person name="Preston R."/>
            <person name="Balija V."/>
            <person name="McCombie W.R."/>
            <person name="Chow T."/>
            <person name="Chen H."/>
            <person name="Chung M."/>
            <person name="Chen C."/>
            <person name="Shaw J."/>
            <person name="Wu H."/>
            <person name="Hsiao K."/>
            <person name="Chao Y."/>
            <person name="Chu M."/>
            <person name="Cheng C."/>
            <person name="Hour A."/>
            <person name="Lee P."/>
            <person name="Lin S."/>
            <person name="Lin Y."/>
            <person name="Liou J."/>
            <person name="Liu S."/>
            <person name="Hsing Y."/>
            <person name="Raghuvanshi S."/>
            <person name="Mohanty A."/>
            <person name="Bharti A.K."/>
            <person name="Gaur A."/>
            <person name="Gupta V."/>
            <person name="Kumar D."/>
            <person name="Ravi V."/>
            <person name="Vij S."/>
            <person name="Kapur A."/>
            <person name="Khurana P."/>
            <person name="Khurana P."/>
            <person name="Khurana J.P."/>
            <person name="Tyagi A.K."/>
            <person name="Gaikwad K."/>
            <person name="Singh A."/>
            <person name="Dalal V."/>
            <person name="Srivastava S."/>
            <person name="Dixit A."/>
            <person name="Pal A.K."/>
            <person name="Ghazi I.A."/>
            <person name="Yadav M."/>
            <person name="Pandit A."/>
            <person name="Bhargava A."/>
            <person name="Sureshbabu K."/>
            <person name="Batra K."/>
            <person name="Sharma T.R."/>
            <person name="Mohapatra T."/>
            <person name="Singh N.K."/>
            <person name="Messing J."/>
            <person name="Nelson A.B."/>
            <person name="Fuks G."/>
            <person name="Kavchok S."/>
            <person name="Keizer G."/>
            <person name="Linton E."/>
            <person name="Llaca V."/>
            <person name="Song R."/>
            <person name="Tanyolac B."/>
            <person name="Young S."/>
            <person name="Ho-Il K."/>
            <person name="Hahn J.H."/>
            <person name="Sangsakoo G."/>
            <person name="Vanavichit A."/>
            <person name="de Mattos Luiz.A.T."/>
            <person name="Zimmer P.D."/>
            <person name="Malone G."/>
            <person name="Dellagostin O."/>
            <person name="de Oliveira A.C."/>
            <person name="Bevan M."/>
            <person name="Bancroft I."/>
            <person name="Minx P."/>
            <person name="Cordum H."/>
            <person name="Wilson R."/>
            <person name="Cheng Z."/>
            <person name="Jin W."/>
            <person name="Jiang J."/>
            <person name="Leong S.A."/>
            <person name="Iwama H."/>
            <person name="Gojobori T."/>
            <person name="Itoh T."/>
            <person name="Niimura Y."/>
            <person name="Fujii Y."/>
            <person name="Habara T."/>
            <person name="Sakai H."/>
            <person name="Sato Y."/>
            <person name="Wilson G."/>
            <person name="Kumar K."/>
            <person name="McCouch S."/>
            <person name="Juretic N."/>
            <person name="Hoen D."/>
            <person name="Wright S."/>
            <person name="Bruskiewich R."/>
            <person name="Bureau T."/>
            <person name="Miyao A."/>
            <person name="Hirochika H."/>
            <person name="Nishikawa T."/>
            <person name="Kadowaki K."/>
            <person name="Sugiura M."/>
            <person name="Burr B."/>
            <person name="Sasaki T."/>
        </authorList>
    </citation>
    <scope>NUCLEOTIDE SEQUENCE [LARGE SCALE GENOMIC DNA]</scope>
    <source>
        <strain evidence="4">cv. Nipponbare</strain>
    </source>
</reference>
<dbReference type="Proteomes" id="UP000007752">
    <property type="component" value="Chromosome 8"/>
</dbReference>
<dbReference type="AlphaFoldDB" id="Q6Z570"/>
<feature type="region of interest" description="Disordered" evidence="1">
    <location>
        <begin position="44"/>
        <end position="148"/>
    </location>
</feature>